<feature type="coiled-coil region" evidence="1">
    <location>
        <begin position="45"/>
        <end position="82"/>
    </location>
</feature>
<comment type="caution">
    <text evidence="2">The sequence shown here is derived from an EMBL/GenBank/DDBJ whole genome shotgun (WGS) entry which is preliminary data.</text>
</comment>
<dbReference type="AlphaFoldDB" id="A0A8J2K9Z4"/>
<gene>
    <name evidence="2" type="ORF">AFUS01_LOCUS22646</name>
</gene>
<proteinExistence type="predicted"/>
<dbReference type="Proteomes" id="UP000708208">
    <property type="component" value="Unassembled WGS sequence"/>
</dbReference>
<feature type="non-terminal residue" evidence="2">
    <location>
        <position position="84"/>
    </location>
</feature>
<dbReference type="EMBL" id="CAJVCH010265355">
    <property type="protein sequence ID" value="CAG7734247.1"/>
    <property type="molecule type" value="Genomic_DNA"/>
</dbReference>
<organism evidence="2 3">
    <name type="scientific">Allacma fusca</name>
    <dbReference type="NCBI Taxonomy" id="39272"/>
    <lineage>
        <taxon>Eukaryota</taxon>
        <taxon>Metazoa</taxon>
        <taxon>Ecdysozoa</taxon>
        <taxon>Arthropoda</taxon>
        <taxon>Hexapoda</taxon>
        <taxon>Collembola</taxon>
        <taxon>Symphypleona</taxon>
        <taxon>Sminthuridae</taxon>
        <taxon>Allacma</taxon>
    </lineage>
</organism>
<protein>
    <submittedName>
        <fullName evidence="2">Uncharacterized protein</fullName>
    </submittedName>
</protein>
<name>A0A8J2K9Z4_9HEXA</name>
<reference evidence="2" key="1">
    <citation type="submission" date="2021-06" db="EMBL/GenBank/DDBJ databases">
        <authorList>
            <person name="Hodson N. C."/>
            <person name="Mongue J. A."/>
            <person name="Jaron S. K."/>
        </authorList>
    </citation>
    <scope>NUCLEOTIDE SEQUENCE</scope>
</reference>
<keyword evidence="3" id="KW-1185">Reference proteome</keyword>
<accession>A0A8J2K9Z4</accession>
<sequence>VIIKGVVIHLKIGVAFSKLDFILVDYLRCQITVTLNTGAPLKFEMDSINSELNELQRKVEDLERENDRLRRRVEQYENANRDEM</sequence>
<evidence type="ECO:0000313" key="3">
    <source>
        <dbReference type="Proteomes" id="UP000708208"/>
    </source>
</evidence>
<evidence type="ECO:0000256" key="1">
    <source>
        <dbReference type="SAM" id="Coils"/>
    </source>
</evidence>
<keyword evidence="1" id="KW-0175">Coiled coil</keyword>
<evidence type="ECO:0000313" key="2">
    <source>
        <dbReference type="EMBL" id="CAG7734247.1"/>
    </source>
</evidence>